<reference evidence="9" key="1">
    <citation type="submission" date="2022-11" db="EMBL/GenBank/DDBJ databases">
        <authorList>
            <person name="Petersen C."/>
        </authorList>
    </citation>
    <scope>NUCLEOTIDE SEQUENCE</scope>
    <source>
        <strain evidence="9">IBT 30761</strain>
    </source>
</reference>
<feature type="region of interest" description="Disordered" evidence="8">
    <location>
        <begin position="123"/>
        <end position="142"/>
    </location>
</feature>
<organism evidence="9 10">
    <name type="scientific">Penicillium argentinense</name>
    <dbReference type="NCBI Taxonomy" id="1131581"/>
    <lineage>
        <taxon>Eukaryota</taxon>
        <taxon>Fungi</taxon>
        <taxon>Dikarya</taxon>
        <taxon>Ascomycota</taxon>
        <taxon>Pezizomycotina</taxon>
        <taxon>Eurotiomycetes</taxon>
        <taxon>Eurotiomycetidae</taxon>
        <taxon>Eurotiales</taxon>
        <taxon>Aspergillaceae</taxon>
        <taxon>Penicillium</taxon>
    </lineage>
</organism>
<evidence type="ECO:0000313" key="9">
    <source>
        <dbReference type="EMBL" id="KAJ5082495.1"/>
    </source>
</evidence>
<evidence type="ECO:0000313" key="10">
    <source>
        <dbReference type="Proteomes" id="UP001149074"/>
    </source>
</evidence>
<evidence type="ECO:0000256" key="5">
    <source>
        <dbReference type="ARBA" id="ARBA00023163"/>
    </source>
</evidence>
<protein>
    <recommendedName>
        <fullName evidence="11">Chromatin modification-related protein EAF7</fullName>
    </recommendedName>
</protein>
<gene>
    <name evidence="9" type="ORF">N7532_011538</name>
</gene>
<comment type="function">
    <text evidence="7">Component of the NuA4 histone acetyltransferase complex which is involved in transcriptional activation of selected genes principally by acetylation of nucleosomal histone H4 and H2A. The NuA4 complex is also involved in DNA repair.</text>
</comment>
<dbReference type="GO" id="GO:0006357">
    <property type="term" value="P:regulation of transcription by RNA polymerase II"/>
    <property type="evidence" value="ECO:0007669"/>
    <property type="project" value="TreeGrafter"/>
</dbReference>
<evidence type="ECO:0000256" key="1">
    <source>
        <dbReference type="ARBA" id="ARBA00004123"/>
    </source>
</evidence>
<evidence type="ECO:0000256" key="4">
    <source>
        <dbReference type="ARBA" id="ARBA00023015"/>
    </source>
</evidence>
<name>A0A9W9EIT2_9EURO</name>
<feature type="compositionally biased region" description="Acidic residues" evidence="8">
    <location>
        <begin position="224"/>
        <end position="254"/>
    </location>
</feature>
<comment type="caution">
    <text evidence="9">The sequence shown here is derived from an EMBL/GenBank/DDBJ whole genome shotgun (WGS) entry which is preliminary data.</text>
</comment>
<feature type="compositionally biased region" description="Polar residues" evidence="8">
    <location>
        <begin position="12"/>
        <end position="33"/>
    </location>
</feature>
<evidence type="ECO:0000256" key="2">
    <source>
        <dbReference type="ARBA" id="ARBA00007117"/>
    </source>
</evidence>
<feature type="region of interest" description="Disordered" evidence="8">
    <location>
        <begin position="159"/>
        <end position="304"/>
    </location>
</feature>
<accession>A0A9W9EIT2</accession>
<proteinExistence type="inferred from homology"/>
<evidence type="ECO:0008006" key="11">
    <source>
        <dbReference type="Google" id="ProtNLM"/>
    </source>
</evidence>
<dbReference type="AlphaFoldDB" id="A0A9W9EIT2"/>
<keyword evidence="5" id="KW-0804">Transcription</keyword>
<dbReference type="EMBL" id="JAPQKI010000011">
    <property type="protein sequence ID" value="KAJ5082495.1"/>
    <property type="molecule type" value="Genomic_DNA"/>
</dbReference>
<dbReference type="GO" id="GO:0005634">
    <property type="term" value="C:nucleus"/>
    <property type="evidence" value="ECO:0007669"/>
    <property type="project" value="UniProtKB-SubCell"/>
</dbReference>
<keyword evidence="10" id="KW-1185">Reference proteome</keyword>
<dbReference type="GO" id="GO:0035267">
    <property type="term" value="C:NuA4 histone acetyltransferase complex"/>
    <property type="evidence" value="ECO:0007669"/>
    <property type="project" value="TreeGrafter"/>
</dbReference>
<dbReference type="PANTHER" id="PTHR13581">
    <property type="entry name" value="MRG-BINDING PROTEIN"/>
    <property type="match status" value="1"/>
</dbReference>
<evidence type="ECO:0000256" key="8">
    <source>
        <dbReference type="SAM" id="MobiDB-lite"/>
    </source>
</evidence>
<dbReference type="GO" id="GO:0006325">
    <property type="term" value="P:chromatin organization"/>
    <property type="evidence" value="ECO:0007669"/>
    <property type="project" value="UniProtKB-KW"/>
</dbReference>
<dbReference type="InterPro" id="IPR012423">
    <property type="entry name" value="Eaf7/MRGBP"/>
</dbReference>
<evidence type="ECO:0000256" key="7">
    <source>
        <dbReference type="ARBA" id="ARBA00025178"/>
    </source>
</evidence>
<dbReference type="PANTHER" id="PTHR13581:SF5">
    <property type="entry name" value="MRG_MORF4L-BINDING PROTEIN"/>
    <property type="match status" value="1"/>
</dbReference>
<dbReference type="OrthoDB" id="5595141at2759"/>
<feature type="compositionally biased region" description="Basic residues" evidence="8">
    <location>
        <begin position="1"/>
        <end position="11"/>
    </location>
</feature>
<dbReference type="Proteomes" id="UP001149074">
    <property type="component" value="Unassembled WGS sequence"/>
</dbReference>
<keyword evidence="6" id="KW-0539">Nucleus</keyword>
<dbReference type="RefSeq" id="XP_056469017.1">
    <property type="nucleotide sequence ID" value="XM_056624029.1"/>
</dbReference>
<dbReference type="Pfam" id="PF07904">
    <property type="entry name" value="Eaf7"/>
    <property type="match status" value="1"/>
</dbReference>
<evidence type="ECO:0000256" key="6">
    <source>
        <dbReference type="ARBA" id="ARBA00023242"/>
    </source>
</evidence>
<feature type="region of interest" description="Disordered" evidence="8">
    <location>
        <begin position="1"/>
        <end position="46"/>
    </location>
</feature>
<keyword evidence="4" id="KW-0805">Transcription regulation</keyword>
<dbReference type="GeneID" id="81363008"/>
<comment type="subcellular location">
    <subcellularLocation>
        <location evidence="1">Nucleus</location>
    </subcellularLocation>
</comment>
<evidence type="ECO:0000256" key="3">
    <source>
        <dbReference type="ARBA" id="ARBA00022853"/>
    </source>
</evidence>
<reference evidence="9" key="2">
    <citation type="journal article" date="2023" name="IMA Fungus">
        <title>Comparative genomic study of the Penicillium genus elucidates a diverse pangenome and 15 lateral gene transfer events.</title>
        <authorList>
            <person name="Petersen C."/>
            <person name="Sorensen T."/>
            <person name="Nielsen M.R."/>
            <person name="Sondergaard T.E."/>
            <person name="Sorensen J.L."/>
            <person name="Fitzpatrick D.A."/>
            <person name="Frisvad J.C."/>
            <person name="Nielsen K.L."/>
        </authorList>
    </citation>
    <scope>NUCLEOTIDE SEQUENCE</scope>
    <source>
        <strain evidence="9">IBT 30761</strain>
    </source>
</reference>
<sequence>MPPRKKAKRAHSTTPPEDTAANSSAETPGSSDSVAKPDEPEYDLLSDPWTDEQETALLKAVIKWKPVGVHKHFRMIAIYEYLKSQGYAPANAEHMRIPGIWKKLGTLYNLEALDERENALIKGDANDDEDQPSERFCSYEPPYDEYGDMMFERRLALEGSSSPISPHPESRRGSTVADTDEPRSSPAPSRGRKSNRGTRQAGRETRSTRLQVEIGTDSQGKPSDDDDAESGEESAANDEGEGEANEEDEAEEGSDGGMKESDGDEDDSESKGGSRSTRAQTSRFKQKEKKTSTNTGTRRTARRR</sequence>
<comment type="similarity">
    <text evidence="2">Belongs to the EAF7 family.</text>
</comment>
<keyword evidence="3" id="KW-0156">Chromatin regulator</keyword>